<protein>
    <recommendedName>
        <fullName evidence="1">DUF6431 domain-containing protein</fullName>
    </recommendedName>
</protein>
<name>A0A4R3K190_9FIRM</name>
<evidence type="ECO:0000313" key="2">
    <source>
        <dbReference type="EMBL" id="TCS74146.1"/>
    </source>
</evidence>
<reference evidence="2 3" key="1">
    <citation type="submission" date="2019-03" db="EMBL/GenBank/DDBJ databases">
        <title>Genomic Encyclopedia of Type Strains, Phase IV (KMG-IV): sequencing the most valuable type-strain genomes for metagenomic binning, comparative biology and taxonomic classification.</title>
        <authorList>
            <person name="Goeker M."/>
        </authorList>
    </citation>
    <scope>NUCLEOTIDE SEQUENCE [LARGE SCALE GENOMIC DNA]</scope>
    <source>
        <strain evidence="2 3">DSM 29489</strain>
    </source>
</reference>
<gene>
    <name evidence="2" type="ORF">EDD59_14215</name>
</gene>
<keyword evidence="3" id="KW-1185">Reference proteome</keyword>
<dbReference type="EMBL" id="SLZZ01000042">
    <property type="protein sequence ID" value="TCS74146.1"/>
    <property type="molecule type" value="Genomic_DNA"/>
</dbReference>
<evidence type="ECO:0000259" key="1">
    <source>
        <dbReference type="Pfam" id="PF20020"/>
    </source>
</evidence>
<organism evidence="2 3">
    <name type="scientific">Muricomes intestini</name>
    <dbReference type="NCBI Taxonomy" id="1796634"/>
    <lineage>
        <taxon>Bacteria</taxon>
        <taxon>Bacillati</taxon>
        <taxon>Bacillota</taxon>
        <taxon>Clostridia</taxon>
        <taxon>Lachnospirales</taxon>
        <taxon>Lachnospiraceae</taxon>
        <taxon>Muricomes</taxon>
    </lineage>
</organism>
<dbReference type="Proteomes" id="UP000295726">
    <property type="component" value="Unassembled WGS sequence"/>
</dbReference>
<comment type="caution">
    <text evidence="2">The sequence shown here is derived from an EMBL/GenBank/DDBJ whole genome shotgun (WGS) entry which is preliminary data.</text>
</comment>
<proteinExistence type="predicted"/>
<dbReference type="Pfam" id="PF20020">
    <property type="entry name" value="DUF6431"/>
    <property type="match status" value="1"/>
</dbReference>
<dbReference type="AlphaFoldDB" id="A0A4R3K190"/>
<feature type="domain" description="DUF6431" evidence="1">
    <location>
        <begin position="2"/>
        <end position="60"/>
    </location>
</feature>
<accession>A0A4R3K190</accession>
<sequence length="124" mass="14070">MLIRRLKCSHCKRLHTELPDVLAPYKHYTTEVIEDVVDAVIDSDDLATEAYPCEATMHRWNAWLFYNQLRIDGLLKSVGYRRLGFSEVFLKSGLSLLAGIRETGAGWLGTILRVIYNAGNFLPA</sequence>
<evidence type="ECO:0000313" key="3">
    <source>
        <dbReference type="Proteomes" id="UP000295726"/>
    </source>
</evidence>
<dbReference type="InterPro" id="IPR045536">
    <property type="entry name" value="DUF6431"/>
</dbReference>